<evidence type="ECO:0000256" key="10">
    <source>
        <dbReference type="SAM" id="MobiDB-lite"/>
    </source>
</evidence>
<evidence type="ECO:0000256" key="1">
    <source>
        <dbReference type="ARBA" id="ARBA00004123"/>
    </source>
</evidence>
<evidence type="ECO:0000259" key="11">
    <source>
        <dbReference type="Pfam" id="PF01698"/>
    </source>
</evidence>
<dbReference type="Pfam" id="PF17538">
    <property type="entry name" value="C_LFY_FLO"/>
    <property type="match status" value="1"/>
</dbReference>
<dbReference type="InterPro" id="IPR002910">
    <property type="entry name" value="FLO_LFY"/>
</dbReference>
<dbReference type="GO" id="GO:0003677">
    <property type="term" value="F:DNA binding"/>
    <property type="evidence" value="ECO:0007669"/>
    <property type="project" value="UniProtKB-UniRule"/>
</dbReference>
<name>W8EMY9_COLSC</name>
<feature type="compositionally biased region" description="Polar residues" evidence="10">
    <location>
        <begin position="140"/>
        <end position="149"/>
    </location>
</feature>
<dbReference type="PANTHER" id="PTHR36079:SF1">
    <property type="entry name" value="PROTEIN LEAFY"/>
    <property type="match status" value="1"/>
</dbReference>
<dbReference type="Gene3D" id="1.10.4180.10">
    <property type="entry name" value="Protein LEAFY"/>
    <property type="match status" value="1"/>
</dbReference>
<dbReference type="EMBL" id="KF269533">
    <property type="protein sequence ID" value="AHJ90705.1"/>
    <property type="molecule type" value="mRNA"/>
</dbReference>
<reference evidence="13" key="1">
    <citation type="journal article" date="2014" name="Science">
        <title>A promiscuous intermediate underlies the evolution of LEAFY DNA binding specificity.</title>
        <authorList>
            <person name="Sayou C."/>
            <person name="Monniaux M."/>
            <person name="Nanao M.H."/>
            <person name="Moyroud E."/>
            <person name="Brockington S.F."/>
            <person name="Thevenon E."/>
            <person name="Chahtane H."/>
            <person name="Warthmann N."/>
            <person name="Melkonian M."/>
            <person name="Zhang Y."/>
            <person name="Wong G.K."/>
            <person name="Weigel D."/>
            <person name="Parcy F."/>
            <person name="Dumas R."/>
        </authorList>
    </citation>
    <scope>NUCLEOTIDE SEQUENCE</scope>
</reference>
<comment type="subcellular location">
    <subcellularLocation>
        <location evidence="1 9">Nucleus</location>
    </subcellularLocation>
</comment>
<evidence type="ECO:0000256" key="2">
    <source>
        <dbReference type="ARBA" id="ARBA00009383"/>
    </source>
</evidence>
<feature type="domain" description="Floricaula/Leafy protein SAM" evidence="11">
    <location>
        <begin position="6"/>
        <end position="82"/>
    </location>
</feature>
<proteinExistence type="evidence at transcript level"/>
<dbReference type="SMR" id="W8EMY9"/>
<dbReference type="AlphaFoldDB" id="W8EMY9"/>
<evidence type="ECO:0000256" key="5">
    <source>
        <dbReference type="ARBA" id="ARBA00023125"/>
    </source>
</evidence>
<evidence type="ECO:0000256" key="9">
    <source>
        <dbReference type="RuleBase" id="RU366064"/>
    </source>
</evidence>
<organism evidence="13">
    <name type="scientific">Coleochaete scutata</name>
    <dbReference type="NCBI Taxonomy" id="3125"/>
    <lineage>
        <taxon>Eukaryota</taxon>
        <taxon>Viridiplantae</taxon>
        <taxon>Streptophyta</taxon>
        <taxon>Coleochaetophyceae</taxon>
        <taxon>Coleochaetales</taxon>
        <taxon>Coleochaetaceae</taxon>
        <taxon>Coleochaete</taxon>
    </lineage>
</organism>
<feature type="domain" description="Floricaula/leafy DNA-binding C-terminal" evidence="12">
    <location>
        <begin position="189"/>
        <end position="287"/>
    </location>
</feature>
<comment type="function">
    <text evidence="9">Probable transcription factor.</text>
</comment>
<keyword evidence="3" id="KW-0217">Developmental protein</keyword>
<keyword evidence="7 9" id="KW-0804">Transcription</keyword>
<evidence type="ECO:0000256" key="3">
    <source>
        <dbReference type="ARBA" id="ARBA00022473"/>
    </source>
</evidence>
<evidence type="ECO:0000259" key="12">
    <source>
        <dbReference type="Pfam" id="PF17538"/>
    </source>
</evidence>
<evidence type="ECO:0000256" key="7">
    <source>
        <dbReference type="ARBA" id="ARBA00023163"/>
    </source>
</evidence>
<comment type="similarity">
    <text evidence="2 9">Belongs to the FLO/LFY family.</text>
</comment>
<keyword evidence="5 9" id="KW-0238">DNA-binding</keyword>
<evidence type="ECO:0000313" key="13">
    <source>
        <dbReference type="EMBL" id="AHJ90705.1"/>
    </source>
</evidence>
<evidence type="ECO:0000256" key="8">
    <source>
        <dbReference type="ARBA" id="ARBA00023242"/>
    </source>
</evidence>
<keyword evidence="8 9" id="KW-0539">Nucleus</keyword>
<dbReference type="InterPro" id="IPR035079">
    <property type="entry name" value="LFY_SAM"/>
</dbReference>
<protein>
    <recommendedName>
        <fullName evidence="9">Floricaula/leafy-like transcription factor</fullName>
    </recommendedName>
</protein>
<sequence length="328" mass="37143">MANSQYKNLDTLFHNYGLRPDTLAVMNQMGFTVSTLCNMTEQEIDIMVKMMVENLNMDLLQGEKFGIKAAIRSERRQLEEAMERSRVEATGFGARKFHLDEEPVLMALPESTQMHPPVENGVARVVAKGKKRMDEGEHQQGGSVDSNGWRQVNEAMVGDPLQFDAPVVDDGDGLKKKPKKQKRQKEPDGEEERPREHPFVVTEPGEAARGKKNGLDYLFQLYEESAKLLIEIQQLSLEKGEKVPTKVTNQVFRHAKQRGMGFINKPKMRQYVHCYALHCIAPAESKQAATRLQGAWRKCWPVVSGMLRATRVHCEGPRMGFGSHIQQP</sequence>
<evidence type="ECO:0000256" key="4">
    <source>
        <dbReference type="ARBA" id="ARBA00023015"/>
    </source>
</evidence>
<feature type="region of interest" description="Disordered" evidence="10">
    <location>
        <begin position="162"/>
        <end position="204"/>
    </location>
</feature>
<dbReference type="GO" id="GO:0005634">
    <property type="term" value="C:nucleus"/>
    <property type="evidence" value="ECO:0007669"/>
    <property type="project" value="UniProtKB-SubCell"/>
</dbReference>
<dbReference type="InterPro" id="IPR035209">
    <property type="entry name" value="FLO/LFY_C"/>
</dbReference>
<accession>W8EMY9</accession>
<evidence type="ECO:0000256" key="6">
    <source>
        <dbReference type="ARBA" id="ARBA00023159"/>
    </source>
</evidence>
<dbReference type="Pfam" id="PF01698">
    <property type="entry name" value="SAM_LFY"/>
    <property type="match status" value="1"/>
</dbReference>
<dbReference type="PANTHER" id="PTHR36079">
    <property type="entry name" value="PROTEIN LEAFY"/>
    <property type="match status" value="1"/>
</dbReference>
<feature type="region of interest" description="Disordered" evidence="10">
    <location>
        <begin position="129"/>
        <end position="149"/>
    </location>
</feature>
<feature type="compositionally biased region" description="Basic and acidic residues" evidence="10">
    <location>
        <begin position="184"/>
        <end position="198"/>
    </location>
</feature>
<keyword evidence="6 9" id="KW-0010">Activator</keyword>
<dbReference type="InterPro" id="IPR038276">
    <property type="entry name" value="Floricaula/leafy_C_sf"/>
</dbReference>
<dbReference type="GO" id="GO:0006355">
    <property type="term" value="P:regulation of DNA-templated transcription"/>
    <property type="evidence" value="ECO:0007669"/>
    <property type="project" value="UniProtKB-UniRule"/>
</dbReference>
<keyword evidence="4 9" id="KW-0805">Transcription regulation</keyword>